<dbReference type="PANTHER" id="PTHR30195:SF15">
    <property type="entry name" value="TYPE I RESTRICTION ENZYME HINDI ENDONUCLEASE SUBUNIT"/>
    <property type="match status" value="1"/>
</dbReference>
<evidence type="ECO:0000256" key="7">
    <source>
        <dbReference type="ARBA" id="ARBA00022801"/>
    </source>
</evidence>
<dbReference type="NCBIfam" id="TIGR00348">
    <property type="entry name" value="hsdR"/>
    <property type="match status" value="1"/>
</dbReference>
<reference evidence="12 13" key="1">
    <citation type="submission" date="2023-03" db="EMBL/GenBank/DDBJ databases">
        <title>Novosphingobium cyanobacteriorum sp. nov., isolated from a eutrophic reservoir during the Microcystis bloom period.</title>
        <authorList>
            <person name="Kang M."/>
            <person name="Le V."/>
            <person name="Ko S.-R."/>
            <person name="Lee S.-A."/>
            <person name="Ahn C.-Y."/>
        </authorList>
    </citation>
    <scope>NUCLEOTIDE SEQUENCE [LARGE SCALE GENOMIC DNA]</scope>
    <source>
        <strain evidence="12 13">HBC54</strain>
    </source>
</reference>
<evidence type="ECO:0000256" key="3">
    <source>
        <dbReference type="ARBA" id="ARBA00022722"/>
    </source>
</evidence>
<evidence type="ECO:0000313" key="12">
    <source>
        <dbReference type="EMBL" id="MDF8335813.1"/>
    </source>
</evidence>
<comment type="similarity">
    <text evidence="2 10">Belongs to the HsdR family.</text>
</comment>
<keyword evidence="8 10" id="KW-0067">ATP-binding</keyword>
<dbReference type="PANTHER" id="PTHR30195">
    <property type="entry name" value="TYPE I SITE-SPECIFIC DEOXYRIBONUCLEASE PROTEIN SUBUNIT M AND R"/>
    <property type="match status" value="1"/>
</dbReference>
<keyword evidence="9 10" id="KW-0238">DNA-binding</keyword>
<dbReference type="EMBL" id="JAROCY010000046">
    <property type="protein sequence ID" value="MDF8335813.1"/>
    <property type="molecule type" value="Genomic_DNA"/>
</dbReference>
<keyword evidence="3" id="KW-0540">Nuclease</keyword>
<dbReference type="InterPro" id="IPR021810">
    <property type="entry name" value="T1RH-like_C"/>
</dbReference>
<accession>A0ABT6CQ79</accession>
<evidence type="ECO:0000256" key="6">
    <source>
        <dbReference type="ARBA" id="ARBA00022759"/>
    </source>
</evidence>
<dbReference type="Gene3D" id="3.90.1570.50">
    <property type="match status" value="1"/>
</dbReference>
<dbReference type="InterPro" id="IPR007409">
    <property type="entry name" value="Restrct_endonuc_type1_HsdR_N"/>
</dbReference>
<keyword evidence="6 12" id="KW-0255">Endonuclease</keyword>
<keyword evidence="5 10" id="KW-0680">Restriction system</keyword>
<keyword evidence="13" id="KW-1185">Reference proteome</keyword>
<dbReference type="CDD" id="cd22332">
    <property type="entry name" value="HsdR_N"/>
    <property type="match status" value="1"/>
</dbReference>
<comment type="caution">
    <text evidence="12">The sequence shown here is derived from an EMBL/GenBank/DDBJ whole genome shotgun (WGS) entry which is preliminary data.</text>
</comment>
<dbReference type="InterPro" id="IPR040980">
    <property type="entry name" value="SWI2_SNF2"/>
</dbReference>
<dbReference type="InterPro" id="IPR027417">
    <property type="entry name" value="P-loop_NTPase"/>
</dbReference>
<dbReference type="Pfam" id="PF18766">
    <property type="entry name" value="SWI2_SNF2"/>
    <property type="match status" value="1"/>
</dbReference>
<dbReference type="InterPro" id="IPR004473">
    <property type="entry name" value="Restrct_endonuc_typeI_HsdR"/>
</dbReference>
<dbReference type="GO" id="GO:0004519">
    <property type="term" value="F:endonuclease activity"/>
    <property type="evidence" value="ECO:0007669"/>
    <property type="project" value="UniProtKB-KW"/>
</dbReference>
<evidence type="ECO:0000259" key="11">
    <source>
        <dbReference type="PROSITE" id="PS51192"/>
    </source>
</evidence>
<evidence type="ECO:0000256" key="9">
    <source>
        <dbReference type="ARBA" id="ARBA00023125"/>
    </source>
</evidence>
<evidence type="ECO:0000256" key="4">
    <source>
        <dbReference type="ARBA" id="ARBA00022741"/>
    </source>
</evidence>
<dbReference type="InterPro" id="IPR014001">
    <property type="entry name" value="Helicase_ATP-bd"/>
</dbReference>
<dbReference type="Gene3D" id="3.40.50.300">
    <property type="entry name" value="P-loop containing nucleotide triphosphate hydrolases"/>
    <property type="match status" value="2"/>
</dbReference>
<dbReference type="InterPro" id="IPR051268">
    <property type="entry name" value="Type-I_R_enzyme_R_subunit"/>
</dbReference>
<dbReference type="SUPFAM" id="SSF52540">
    <property type="entry name" value="P-loop containing nucleoside triphosphate hydrolases"/>
    <property type="match status" value="2"/>
</dbReference>
<gene>
    <name evidence="12" type="ORF">POM99_21650</name>
</gene>
<dbReference type="CDD" id="cd18030">
    <property type="entry name" value="DEXHc_RE_I_HsdR"/>
    <property type="match status" value="1"/>
</dbReference>
<dbReference type="EC" id="3.1.21.3" evidence="10"/>
<dbReference type="SMART" id="SM00487">
    <property type="entry name" value="DEXDc"/>
    <property type="match status" value="1"/>
</dbReference>
<dbReference type="InterPro" id="IPR055180">
    <property type="entry name" value="HsdR_RecA-like_helicase_dom_2"/>
</dbReference>
<evidence type="ECO:0000256" key="1">
    <source>
        <dbReference type="ARBA" id="ARBA00000851"/>
    </source>
</evidence>
<dbReference type="RefSeq" id="WP_277280832.1">
    <property type="nucleotide sequence ID" value="NZ_JAROCY010000046.1"/>
</dbReference>
<dbReference type="Pfam" id="PF22679">
    <property type="entry name" value="T1R_D3-like"/>
    <property type="match status" value="1"/>
</dbReference>
<evidence type="ECO:0000256" key="5">
    <source>
        <dbReference type="ARBA" id="ARBA00022747"/>
    </source>
</evidence>
<dbReference type="PROSITE" id="PS51192">
    <property type="entry name" value="HELICASE_ATP_BIND_1"/>
    <property type="match status" value="1"/>
</dbReference>
<organism evidence="12 13">
    <name type="scientific">Novosphingobium cyanobacteriorum</name>
    <dbReference type="NCBI Taxonomy" id="3024215"/>
    <lineage>
        <taxon>Bacteria</taxon>
        <taxon>Pseudomonadati</taxon>
        <taxon>Pseudomonadota</taxon>
        <taxon>Alphaproteobacteria</taxon>
        <taxon>Sphingomonadales</taxon>
        <taxon>Sphingomonadaceae</taxon>
        <taxon>Novosphingobium</taxon>
    </lineage>
</organism>
<dbReference type="Proteomes" id="UP001222770">
    <property type="component" value="Unassembled WGS sequence"/>
</dbReference>
<keyword evidence="7 10" id="KW-0378">Hydrolase</keyword>
<protein>
    <recommendedName>
        <fullName evidence="10">Type I restriction enzyme endonuclease subunit</fullName>
        <shortName evidence="10">R protein</shortName>
        <ecNumber evidence="10">3.1.21.3</ecNumber>
    </recommendedName>
</protein>
<keyword evidence="4 10" id="KW-0547">Nucleotide-binding</keyword>
<dbReference type="Pfam" id="PF04313">
    <property type="entry name" value="HSDR_N"/>
    <property type="match status" value="1"/>
</dbReference>
<comment type="catalytic activity">
    <reaction evidence="1 10">
        <text>Endonucleolytic cleavage of DNA to give random double-stranded fragments with terminal 5'-phosphates, ATP is simultaneously hydrolyzed.</text>
        <dbReference type="EC" id="3.1.21.3"/>
    </reaction>
</comment>
<evidence type="ECO:0000313" key="13">
    <source>
        <dbReference type="Proteomes" id="UP001222770"/>
    </source>
</evidence>
<evidence type="ECO:0000256" key="2">
    <source>
        <dbReference type="ARBA" id="ARBA00008598"/>
    </source>
</evidence>
<sequence>MSITEDIVELAAIETLQELGWSYLHGSVIAPDGSAPERRSFGDVVLTGRLEAAIARINPDAPEAARAEAMRRVLTGELPDLIEENRRIHKLLTEGVDVEYRADSGKTAATKIWLIDLERADANDWLAVNQFVVVQNRANRRPDLVLFVNGLPLAVLELKNAAAQNATIADAYNQLQTYLHQIPGLFSTNAVLVTSDGMEARIGSITANAERFMPWRTVDGEDFAHRGTPELETLLRGVFTRANLLALIRDFIVFGDKGEGSFKIIAGYHQFHGAQKAVRQAVEASRPDGDRKIGVIWHTQGSGKSLLMAFFAGLTVKSQALENPTLVVLTDRNDLDDQLYGTFGLCRDLIRQNPEQADSRADLKRLLDKAAGGVVFTTVQKFSPEKGEESFPLLSDRRNIIVIADEAHRSQYGFESKLNRETGLRRYGYAHYIRQAMPNASFIGFTGTPIEAADINTPAIFGEYIDIYDISRAVEDGATVPIFYESRLARIELNDDEKPLIDSEIEALIEDQSLTEAEKLKAKWSAVEALVGSDKRLAQVAEDMVAHLEARIEAMNGKAMAVCMSRRICVALYNRIVALRPDWHSTDDTQGAVKIVMTGSASDPLDWQPHIGSKKRRDDLAKRARNPDDPLRLVIVCDMWLTGFDAPCMNTMYIDKPMRGHGLMQAIARVNRVFKDKPGGLVVDYIGVAQNLRNALSQYTDSDRDKTGIDESAAVAAMMERYEAIRDLFHGFDYRPGITGQPRERLICLGGAIDWVLKWQESLAARQKTDEEKKRAHRRFLDMVLELSKAYALASASDEARAIRDEVGFFQAIRAALAKTTATGKISEKDRAFAVQQLVDRAVASSEIIDILKVAGLQSPDISILSDEFLMEVGKMEKKNLALEALKKLLNGEIVSRSKTNLVESKAFSNRLEEAVARYHAGAISAVEMIQELIELAKDMKAARARGEEMGLSQEEVAFYMALAENESAVEAMGNEKLRVIAHELLEQLRSNVTVDWHQRESARARMRVLVKRILKKYGYPPDLADEAVQTVLAQAEILLREIGD</sequence>
<evidence type="ECO:0000256" key="10">
    <source>
        <dbReference type="RuleBase" id="RU364115"/>
    </source>
</evidence>
<proteinExistence type="inferred from homology"/>
<feature type="domain" description="Helicase ATP-binding" evidence="11">
    <location>
        <begin position="285"/>
        <end position="467"/>
    </location>
</feature>
<comment type="function">
    <text evidence="10">Subunit R is required for both nuclease and ATPase activities, but not for modification.</text>
</comment>
<evidence type="ECO:0000256" key="8">
    <source>
        <dbReference type="ARBA" id="ARBA00022840"/>
    </source>
</evidence>
<dbReference type="Pfam" id="PF11867">
    <property type="entry name" value="T1RH-like_C"/>
    <property type="match status" value="1"/>
</dbReference>
<dbReference type="CDD" id="cd18800">
    <property type="entry name" value="SF2_C_EcoR124I-like"/>
    <property type="match status" value="1"/>
</dbReference>
<comment type="subunit">
    <text evidence="10">The type I restriction/modification system is composed of three polypeptides R, M and S.</text>
</comment>
<name>A0ABT6CQ79_9SPHN</name>